<dbReference type="SUPFAM" id="SSF51120">
    <property type="entry name" value="beta-Roll"/>
    <property type="match status" value="1"/>
</dbReference>
<dbReference type="EMBL" id="CADCUH010000028">
    <property type="protein sequence ID" value="CAA9322735.1"/>
    <property type="molecule type" value="Genomic_DNA"/>
</dbReference>
<protein>
    <submittedName>
        <fullName evidence="5">Alkaline phosphatase</fullName>
        <ecNumber evidence="5">3.1.3.1</ecNumber>
    </submittedName>
</protein>
<keyword evidence="2" id="KW-0964">Secreted</keyword>
<dbReference type="Gene3D" id="2.150.10.10">
    <property type="entry name" value="Serralysin-like metalloprotease, C-terminal"/>
    <property type="match status" value="1"/>
</dbReference>
<evidence type="ECO:0000256" key="2">
    <source>
        <dbReference type="ARBA" id="ARBA00022525"/>
    </source>
</evidence>
<feature type="signal peptide" evidence="4">
    <location>
        <begin position="1"/>
        <end position="38"/>
    </location>
</feature>
<dbReference type="GO" id="GO:0005576">
    <property type="term" value="C:extracellular region"/>
    <property type="evidence" value="ECO:0007669"/>
    <property type="project" value="UniProtKB-SubCell"/>
</dbReference>
<dbReference type="EC" id="3.1.3.1" evidence="5"/>
<comment type="subcellular location">
    <subcellularLocation>
        <location evidence="1">Secreted</location>
    </subcellularLocation>
</comment>
<dbReference type="Gene3D" id="2.160.20.160">
    <property type="match status" value="1"/>
</dbReference>
<evidence type="ECO:0000256" key="1">
    <source>
        <dbReference type="ARBA" id="ARBA00004613"/>
    </source>
</evidence>
<evidence type="ECO:0000256" key="3">
    <source>
        <dbReference type="SAM" id="MobiDB-lite"/>
    </source>
</evidence>
<evidence type="ECO:0000313" key="5">
    <source>
        <dbReference type="EMBL" id="CAA9322735.1"/>
    </source>
</evidence>
<proteinExistence type="predicted"/>
<dbReference type="InterPro" id="IPR011049">
    <property type="entry name" value="Serralysin-like_metalloprot_C"/>
</dbReference>
<dbReference type="PANTHER" id="PTHR38340">
    <property type="entry name" value="S-LAYER PROTEIN"/>
    <property type="match status" value="1"/>
</dbReference>
<name>A0A6J4L5J2_9ACTN</name>
<feature type="region of interest" description="Disordered" evidence="3">
    <location>
        <begin position="427"/>
        <end position="482"/>
    </location>
</feature>
<gene>
    <name evidence="5" type="ORF">AVDCRST_MAG36-381</name>
</gene>
<dbReference type="InterPro" id="IPR050557">
    <property type="entry name" value="RTX_toxin/Mannuronan_C5-epim"/>
</dbReference>
<dbReference type="PRINTS" id="PR00313">
    <property type="entry name" value="CABNDNGRPT"/>
</dbReference>
<organism evidence="5">
    <name type="scientific">uncultured Nocardioidaceae bacterium</name>
    <dbReference type="NCBI Taxonomy" id="253824"/>
    <lineage>
        <taxon>Bacteria</taxon>
        <taxon>Bacillati</taxon>
        <taxon>Actinomycetota</taxon>
        <taxon>Actinomycetes</taxon>
        <taxon>Propionibacteriales</taxon>
        <taxon>Nocardioidaceae</taxon>
        <taxon>environmental samples</taxon>
    </lineage>
</organism>
<dbReference type="GO" id="GO:0005509">
    <property type="term" value="F:calcium ion binding"/>
    <property type="evidence" value="ECO:0007669"/>
    <property type="project" value="InterPro"/>
</dbReference>
<dbReference type="PROSITE" id="PS00330">
    <property type="entry name" value="HEMOLYSIN_CALCIUM"/>
    <property type="match status" value="1"/>
</dbReference>
<keyword evidence="5" id="KW-0378">Hydrolase</keyword>
<dbReference type="Pfam" id="PF00353">
    <property type="entry name" value="HemolysinCabind"/>
    <property type="match status" value="3"/>
</dbReference>
<dbReference type="InterPro" id="IPR001343">
    <property type="entry name" value="Hemolysn_Ca-bd"/>
</dbReference>
<dbReference type="InterPro" id="IPR018511">
    <property type="entry name" value="Hemolysin-typ_Ca-bd_CS"/>
</dbReference>
<reference evidence="5" key="1">
    <citation type="submission" date="2020-02" db="EMBL/GenBank/DDBJ databases">
        <authorList>
            <person name="Meier V. D."/>
        </authorList>
    </citation>
    <scope>NUCLEOTIDE SEQUENCE</scope>
    <source>
        <strain evidence="5">AVDCRST_MAG36</strain>
    </source>
</reference>
<feature type="compositionally biased region" description="Basic and acidic residues" evidence="3">
    <location>
        <begin position="432"/>
        <end position="450"/>
    </location>
</feature>
<feature type="compositionally biased region" description="Basic and acidic residues" evidence="3">
    <location>
        <begin position="470"/>
        <end position="482"/>
    </location>
</feature>
<evidence type="ECO:0000256" key="4">
    <source>
        <dbReference type="SAM" id="SignalP"/>
    </source>
</evidence>
<dbReference type="GO" id="GO:0004035">
    <property type="term" value="F:alkaline phosphatase activity"/>
    <property type="evidence" value="ECO:0007669"/>
    <property type="project" value="UniProtKB-EC"/>
</dbReference>
<dbReference type="AlphaFoldDB" id="A0A6J4L5J2"/>
<sequence>MRRTTAPLTLTTSALTPTALATTALLGLALLSPATAAAAETCRGEAATLVGAPGERIVGTEARDVVVTNGSTRVNTLGGDDLVCVNTTTGGRHHLREVEVHTGAGNDLVDSAATMLPLSVRVVLGTGADRFEGGKGSDVVAAGETDPIEGGQDSEGWHLGRGKHVDTDADVIVGGGGSDDITSGQDRVPNADVVLGGTGSDALVYAGHQEAPGRLSGGDDDDQLLVLLGPGSTTADATTRRLTAASSSVSWTTIEGFWFTAADEAARTLVYRGTEDADQVDVTVSAGLSLVADLAGGDDSLQITSAPAAGSDIDLGAGTDTLLALARHGTLDLDMRAELLTVTVGASTHAVPVAGLETAGVFAPRVVIAGTDRADYLLVGACRATVRGRAGDDHVSYHGAQAMESSVCSARAVLDGGAGADELFSFGSSSRDTMRGGPGHDHLLGGRGPDRLLGGPGRDFADGGAGPKPDTCRGERENRCER</sequence>
<keyword evidence="4" id="KW-0732">Signal</keyword>
<feature type="chain" id="PRO_5026720418" evidence="4">
    <location>
        <begin position="39"/>
        <end position="482"/>
    </location>
</feature>
<dbReference type="PANTHER" id="PTHR38340:SF1">
    <property type="entry name" value="S-LAYER PROTEIN"/>
    <property type="match status" value="1"/>
</dbReference>
<accession>A0A6J4L5J2</accession>